<dbReference type="InterPro" id="IPR002347">
    <property type="entry name" value="SDR_fam"/>
</dbReference>
<gene>
    <name evidence="3" type="ORF">D1Y85_16620</name>
</gene>
<dbReference type="PANTHER" id="PTHR42760:SF40">
    <property type="entry name" value="3-OXOACYL-[ACYL-CARRIER-PROTEIN] REDUCTASE, CHLOROPLASTIC"/>
    <property type="match status" value="1"/>
</dbReference>
<keyword evidence="4" id="KW-1185">Reference proteome</keyword>
<dbReference type="NCBIfam" id="NF006070">
    <property type="entry name" value="PRK08213.1"/>
    <property type="match status" value="1"/>
</dbReference>
<comment type="similarity">
    <text evidence="1">Belongs to the short-chain dehydrogenases/reductases (SDR) family.</text>
</comment>
<protein>
    <submittedName>
        <fullName evidence="3">SDR family oxidoreductase</fullName>
    </submittedName>
</protein>
<dbReference type="SMART" id="SM00822">
    <property type="entry name" value="PKS_KR"/>
    <property type="match status" value="1"/>
</dbReference>
<dbReference type="AlphaFoldDB" id="A0A3N6PY90"/>
<dbReference type="Proteomes" id="UP000272778">
    <property type="component" value="Unassembled WGS sequence"/>
</dbReference>
<sequence>MTISNPTPQSARTVQQLHDLRNRTALVTGGSRGLGLQMAHALGEAGARLMLSARKADELAEAVAELRAAGIEADSIVADGGQEDQVLALADNALERLGAVDILVNCAGTTWGAPAAEHPTTAWDKVMDVNARASFVLARELGRRSMIPRGHGRIINIASVAALGGTNGSMEALAYCASKGAVVAMTRALACEWGPFGITVNAILPGIFPSRMSKHLTTPERTAELTGAVPLRRFGDDEALKGAVLLFASDAGKHITGQLLPVDGGVSAVVMD</sequence>
<proteinExistence type="inferred from homology"/>
<dbReference type="InterPro" id="IPR036291">
    <property type="entry name" value="NAD(P)-bd_dom_sf"/>
</dbReference>
<evidence type="ECO:0000313" key="3">
    <source>
        <dbReference type="EMBL" id="RQH05026.1"/>
    </source>
</evidence>
<comment type="caution">
    <text evidence="3">The sequence shown here is derived from an EMBL/GenBank/DDBJ whole genome shotgun (WGS) entry which is preliminary data.</text>
</comment>
<dbReference type="PRINTS" id="PR00080">
    <property type="entry name" value="SDRFAMILY"/>
</dbReference>
<dbReference type="Pfam" id="PF13561">
    <property type="entry name" value="adh_short_C2"/>
    <property type="match status" value="1"/>
</dbReference>
<dbReference type="GO" id="GO:0016616">
    <property type="term" value="F:oxidoreductase activity, acting on the CH-OH group of donors, NAD or NADP as acceptor"/>
    <property type="evidence" value="ECO:0007669"/>
    <property type="project" value="TreeGrafter"/>
</dbReference>
<evidence type="ECO:0000259" key="2">
    <source>
        <dbReference type="SMART" id="SM00822"/>
    </source>
</evidence>
<reference evidence="3 4" key="1">
    <citation type="submission" date="2018-11" db="EMBL/GenBank/DDBJ databases">
        <title>Paraburkholderia sp. DHOA04, isolated from soil.</title>
        <authorList>
            <person name="Gao Z.-H."/>
            <person name="Qiu L.-H."/>
            <person name="Fu J.-C."/>
        </authorList>
    </citation>
    <scope>NUCLEOTIDE SEQUENCE [LARGE SCALE GENOMIC DNA]</scope>
    <source>
        <strain evidence="3 4">DHOA04</strain>
    </source>
</reference>
<dbReference type="InterPro" id="IPR020904">
    <property type="entry name" value="Sc_DH/Rdtase_CS"/>
</dbReference>
<dbReference type="InterPro" id="IPR057326">
    <property type="entry name" value="KR_dom"/>
</dbReference>
<dbReference type="PROSITE" id="PS00061">
    <property type="entry name" value="ADH_SHORT"/>
    <property type="match status" value="1"/>
</dbReference>
<accession>A0A3N6PY90</accession>
<dbReference type="PANTHER" id="PTHR42760">
    <property type="entry name" value="SHORT-CHAIN DEHYDROGENASES/REDUCTASES FAMILY MEMBER"/>
    <property type="match status" value="1"/>
</dbReference>
<evidence type="ECO:0000313" key="4">
    <source>
        <dbReference type="Proteomes" id="UP000272778"/>
    </source>
</evidence>
<organism evidence="3 4">
    <name type="scientific">Paraburkholderia dinghuensis</name>
    <dbReference type="NCBI Taxonomy" id="2305225"/>
    <lineage>
        <taxon>Bacteria</taxon>
        <taxon>Pseudomonadati</taxon>
        <taxon>Pseudomonadota</taxon>
        <taxon>Betaproteobacteria</taxon>
        <taxon>Burkholderiales</taxon>
        <taxon>Burkholderiaceae</taxon>
        <taxon>Paraburkholderia</taxon>
    </lineage>
</organism>
<dbReference type="FunFam" id="3.40.50.720:FF:000084">
    <property type="entry name" value="Short-chain dehydrogenase reductase"/>
    <property type="match status" value="1"/>
</dbReference>
<dbReference type="RefSeq" id="WP_124152160.1">
    <property type="nucleotide sequence ID" value="NZ_RQIS01000011.1"/>
</dbReference>
<name>A0A3N6PY90_9BURK</name>
<dbReference type="PRINTS" id="PR00081">
    <property type="entry name" value="GDHRDH"/>
</dbReference>
<dbReference type="SUPFAM" id="SSF51735">
    <property type="entry name" value="NAD(P)-binding Rossmann-fold domains"/>
    <property type="match status" value="1"/>
</dbReference>
<dbReference type="Gene3D" id="3.40.50.720">
    <property type="entry name" value="NAD(P)-binding Rossmann-like Domain"/>
    <property type="match status" value="1"/>
</dbReference>
<feature type="domain" description="Ketoreductase" evidence="2">
    <location>
        <begin position="23"/>
        <end position="196"/>
    </location>
</feature>
<evidence type="ECO:0000256" key="1">
    <source>
        <dbReference type="ARBA" id="ARBA00006484"/>
    </source>
</evidence>
<dbReference type="EMBL" id="RQIS01000011">
    <property type="protein sequence ID" value="RQH05026.1"/>
    <property type="molecule type" value="Genomic_DNA"/>
</dbReference>
<dbReference type="OrthoDB" id="9803333at2"/>
<dbReference type="GO" id="GO:0030497">
    <property type="term" value="P:fatty acid elongation"/>
    <property type="evidence" value="ECO:0007669"/>
    <property type="project" value="TreeGrafter"/>
</dbReference>